<keyword evidence="2" id="KW-1185">Reference proteome</keyword>
<dbReference type="PANTHER" id="PTHR13944:SF18">
    <property type="entry name" value="A-KINASE ANCHOR PROTEIN 13"/>
    <property type="match status" value="1"/>
</dbReference>
<dbReference type="GO" id="GO:0005078">
    <property type="term" value="F:MAP-kinase scaffold activity"/>
    <property type="evidence" value="ECO:0007669"/>
    <property type="project" value="TreeGrafter"/>
</dbReference>
<reference evidence="1" key="1">
    <citation type="submission" date="2025-08" db="UniProtKB">
        <authorList>
            <consortium name="Ensembl"/>
        </authorList>
    </citation>
    <scope>IDENTIFICATION</scope>
</reference>
<dbReference type="PANTHER" id="PTHR13944">
    <property type="entry name" value="AGAP007712-PA"/>
    <property type="match status" value="1"/>
</dbReference>
<dbReference type="GO" id="GO:0043123">
    <property type="term" value="P:positive regulation of canonical NF-kappaB signal transduction"/>
    <property type="evidence" value="ECO:0007669"/>
    <property type="project" value="TreeGrafter"/>
</dbReference>
<dbReference type="Ensembl" id="ENSLLET00000017734.1">
    <property type="protein sequence ID" value="ENSLLEP00000017086.1"/>
    <property type="gene ID" value="ENSLLEG00000010841.1"/>
</dbReference>
<dbReference type="Proteomes" id="UP000694569">
    <property type="component" value="Unplaced"/>
</dbReference>
<dbReference type="GO" id="GO:0035023">
    <property type="term" value="P:regulation of Rho protein signal transduction"/>
    <property type="evidence" value="ECO:0007669"/>
    <property type="project" value="TreeGrafter"/>
</dbReference>
<dbReference type="OrthoDB" id="28045at2759"/>
<dbReference type="GO" id="GO:0071875">
    <property type="term" value="P:adrenergic receptor signaling pathway"/>
    <property type="evidence" value="ECO:0007669"/>
    <property type="project" value="TreeGrafter"/>
</dbReference>
<organism evidence="1 2">
    <name type="scientific">Leptobrachium leishanense</name>
    <name type="common">Leishan spiny toad</name>
    <dbReference type="NCBI Taxonomy" id="445787"/>
    <lineage>
        <taxon>Eukaryota</taxon>
        <taxon>Metazoa</taxon>
        <taxon>Chordata</taxon>
        <taxon>Craniata</taxon>
        <taxon>Vertebrata</taxon>
        <taxon>Euteleostomi</taxon>
        <taxon>Amphibia</taxon>
        <taxon>Batrachia</taxon>
        <taxon>Anura</taxon>
        <taxon>Pelobatoidea</taxon>
        <taxon>Megophryidae</taxon>
        <taxon>Leptobrachium</taxon>
    </lineage>
</organism>
<dbReference type="GeneTree" id="ENSGT00940000154146"/>
<evidence type="ECO:0000313" key="2">
    <source>
        <dbReference type="Proteomes" id="UP000694569"/>
    </source>
</evidence>
<dbReference type="GO" id="GO:0016020">
    <property type="term" value="C:membrane"/>
    <property type="evidence" value="ECO:0007669"/>
    <property type="project" value="TreeGrafter"/>
</dbReference>
<evidence type="ECO:0000313" key="1">
    <source>
        <dbReference type="Ensembl" id="ENSLLEP00000017086.1"/>
    </source>
</evidence>
<accession>A0A8C5MQD8</accession>
<protein>
    <submittedName>
        <fullName evidence="1">Uncharacterized protein</fullName>
    </submittedName>
</protein>
<name>A0A8C5MQD8_9ANUR</name>
<reference evidence="1" key="2">
    <citation type="submission" date="2025-09" db="UniProtKB">
        <authorList>
            <consortium name="Ensembl"/>
        </authorList>
    </citation>
    <scope>IDENTIFICATION</scope>
</reference>
<dbReference type="InterPro" id="IPR051632">
    <property type="entry name" value="Rho_GEF"/>
</dbReference>
<sequence>GFLSPQFITSSFSQMTYLDFGDCVLTVRLTKEKELEDCDADFYLLFAGSTLNHLTSTRKVNSETLETVTPGHDCCERVKLSLCASKNGFSIVVAEDSFDFVQDEAYESAQFLAANAGNQQALIFARFLDRSRSPSGDVTVLDKKITLAFRHLHLPCGWNVLVTFKRSLGYMTAAVPPPNWTSRLWV</sequence>
<dbReference type="AlphaFoldDB" id="A0A8C5MQD8"/>
<dbReference type="GO" id="GO:0015629">
    <property type="term" value="C:actin cytoskeleton"/>
    <property type="evidence" value="ECO:0007669"/>
    <property type="project" value="TreeGrafter"/>
</dbReference>
<proteinExistence type="predicted"/>